<feature type="chain" id="PRO_5030083878" evidence="1">
    <location>
        <begin position="20"/>
        <end position="371"/>
    </location>
</feature>
<proteinExistence type="predicted"/>
<keyword evidence="3" id="KW-1185">Reference proteome</keyword>
<protein>
    <submittedName>
        <fullName evidence="2">Alkylphosphonate ABC transporter substrate-binidng protein</fullName>
    </submittedName>
</protein>
<reference evidence="2" key="1">
    <citation type="submission" date="2019-03" db="EMBL/GenBank/DDBJ databases">
        <title>Draft Sequence and Annotation of the Mycoplasma phocicerebrale Strain 1049T Genome.</title>
        <authorList>
            <person name="Frasca S.Jr."/>
            <person name="Kutish G.F."/>
            <person name="Castellanos Gell J."/>
            <person name="Michaels D.L."/>
            <person name="Brown D.R."/>
        </authorList>
    </citation>
    <scope>NUCLEOTIDE SEQUENCE</scope>
    <source>
        <strain evidence="2">1049</strain>
    </source>
</reference>
<organism evidence="2 3">
    <name type="scientific">Metamycoplasma phocicerebrale</name>
    <dbReference type="NCBI Taxonomy" id="142649"/>
    <lineage>
        <taxon>Bacteria</taxon>
        <taxon>Bacillati</taxon>
        <taxon>Mycoplasmatota</taxon>
        <taxon>Mycoplasmoidales</taxon>
        <taxon>Metamycoplasmataceae</taxon>
        <taxon>Metamycoplasma</taxon>
    </lineage>
</organism>
<dbReference type="Pfam" id="PF06646">
    <property type="entry name" value="CypI"/>
    <property type="match status" value="1"/>
</dbReference>
<dbReference type="InterPro" id="IPR043100">
    <property type="entry name" value="CypI_dom_II"/>
</dbReference>
<feature type="signal peptide" evidence="1">
    <location>
        <begin position="1"/>
        <end position="19"/>
    </location>
</feature>
<dbReference type="AlphaFoldDB" id="A0A3T0TTW5"/>
<sequence length="371" mass="43042">MKKISIFLSSLCAFGLPLAAISCNNKKGLFFGLNSPWYGKKNEDFFIKVFEQYKEKTNNKNLEYKTTFVAENNDTVSLLKKGTVNIATITTPLLIKQKSENIIPIIQTLTRAFKFDLNASDLYSNGLENDKLRKIAKNVQELFDKKPYKDWSDEEYKWNGHIYETFYANKDTLVDYYRGIIMIQGNEEQLKQIKKAWEEKDWNTFRNFGIVLGKATSGSKYILPEALFKKHFNLENNKFTSFAIDSLKNSKKYLIEKAKNIGKGSLKNYHIVFDEMGSFAYTNNKNGNYYTLEDPNSKIEFLTATEPLKYNVIAVNKDTFSDEQIKILKEIIFSLWKEGKDNYGPRVGFNGYKIINDIKTEVIDPYNNLFK</sequence>
<dbReference type="KEGG" id="mphc:DMC14_001505"/>
<dbReference type="RefSeq" id="WP_137412673.1">
    <property type="nucleotide sequence ID" value="NZ_CP033058.2"/>
</dbReference>
<evidence type="ECO:0000256" key="1">
    <source>
        <dbReference type="SAM" id="SignalP"/>
    </source>
</evidence>
<accession>A0A3T0TTW5</accession>
<dbReference type="OrthoDB" id="401239at2"/>
<evidence type="ECO:0000313" key="2">
    <source>
        <dbReference type="EMBL" id="AZZ65463.2"/>
    </source>
</evidence>
<dbReference type="InterPro" id="IPR043099">
    <property type="entry name" value="CypI_dom_I"/>
</dbReference>
<evidence type="ECO:0000313" key="3">
    <source>
        <dbReference type="Proteomes" id="UP000256585"/>
    </source>
</evidence>
<dbReference type="InterPro" id="IPR010592">
    <property type="entry name" value="CypI"/>
</dbReference>
<dbReference type="Proteomes" id="UP000256585">
    <property type="component" value="Chromosome"/>
</dbReference>
<name>A0A3T0TTW5_9BACT</name>
<dbReference type="Gene3D" id="3.40.190.180">
    <property type="entry name" value="Cypl, domain I"/>
    <property type="match status" value="1"/>
</dbReference>
<dbReference type="EMBL" id="CP033058">
    <property type="protein sequence ID" value="AZZ65463.2"/>
    <property type="molecule type" value="Genomic_DNA"/>
</dbReference>
<dbReference type="NCBIfam" id="NF045838">
    <property type="entry name" value="MG289_thiam_LP"/>
    <property type="match status" value="1"/>
</dbReference>
<dbReference type="PROSITE" id="PS51257">
    <property type="entry name" value="PROKAR_LIPOPROTEIN"/>
    <property type="match status" value="1"/>
</dbReference>
<gene>
    <name evidence="2" type="ORF">DMC14_001505</name>
</gene>
<keyword evidence="1" id="KW-0732">Signal</keyword>
<dbReference type="Gene3D" id="3.40.190.190">
    <property type="entry name" value="CypI, domain 2"/>
    <property type="match status" value="1"/>
</dbReference>